<dbReference type="InterPro" id="IPR044992">
    <property type="entry name" value="ChyE-like"/>
</dbReference>
<dbReference type="InParanoid" id="F4S2S5"/>
<feature type="non-terminal residue" evidence="2">
    <location>
        <position position="1"/>
    </location>
</feature>
<feature type="domain" description="Glutamine amidotransferase" evidence="1">
    <location>
        <begin position="62"/>
        <end position="185"/>
    </location>
</feature>
<accession>F4S2S5</accession>
<dbReference type="HOGENOM" id="CLU_054974_0_2_1"/>
<evidence type="ECO:0000313" key="2">
    <source>
        <dbReference type="EMBL" id="EGG01076.1"/>
    </source>
</evidence>
<dbReference type="OrthoDB" id="92161at2759"/>
<organism evidence="3">
    <name type="scientific">Melampsora larici-populina (strain 98AG31 / pathotype 3-4-7)</name>
    <name type="common">Poplar leaf rust fungus</name>
    <dbReference type="NCBI Taxonomy" id="747676"/>
    <lineage>
        <taxon>Eukaryota</taxon>
        <taxon>Fungi</taxon>
        <taxon>Dikarya</taxon>
        <taxon>Basidiomycota</taxon>
        <taxon>Pucciniomycotina</taxon>
        <taxon>Pucciniomycetes</taxon>
        <taxon>Pucciniales</taxon>
        <taxon>Melampsoraceae</taxon>
        <taxon>Melampsora</taxon>
    </lineage>
</organism>
<dbReference type="eggNOG" id="KOG3179">
    <property type="taxonomic scope" value="Eukaryota"/>
</dbReference>
<dbReference type="GeneID" id="18927045"/>
<dbReference type="Gene3D" id="3.40.50.880">
    <property type="match status" value="1"/>
</dbReference>
<dbReference type="VEuPathDB" id="FungiDB:MELLADRAFT_28958"/>
<keyword evidence="3" id="KW-1185">Reference proteome</keyword>
<sequence>LIILLAGAPVPSVAAKYGSYHDIFCQLFHNAFKSQSSTSAPSSGLRVISFDAVAEEYPTESELDSAKGLLVTGSASSAYEQVPWIMCLTYFCAQLPESHPHLKLFGICFGHQIFAQALGSVVEKNSLGWEIGVRGVMLTDVGKRLMDINHSGTIHLHQLHQDHVTSVPPSCFSIGYTLSCPIHGLVRYTPDVEHNPSDELANISLLTVQGHPEFNPDVTLRVIDERERIGVFDQELAEESRQYAQMHDDGVRFGGLILRI</sequence>
<proteinExistence type="predicted"/>
<dbReference type="Proteomes" id="UP000001072">
    <property type="component" value="Unassembled WGS sequence"/>
</dbReference>
<dbReference type="InterPro" id="IPR029062">
    <property type="entry name" value="Class_I_gatase-like"/>
</dbReference>
<dbReference type="Pfam" id="PF00117">
    <property type="entry name" value="GATase"/>
    <property type="match status" value="1"/>
</dbReference>
<evidence type="ECO:0000259" key="1">
    <source>
        <dbReference type="Pfam" id="PF00117"/>
    </source>
</evidence>
<dbReference type="CDD" id="cd01741">
    <property type="entry name" value="GATase1_1"/>
    <property type="match status" value="1"/>
</dbReference>
<dbReference type="PANTHER" id="PTHR42695:SF5">
    <property type="entry name" value="GLUTAMINE AMIDOTRANSFERASE YLR126C-RELATED"/>
    <property type="match status" value="1"/>
</dbReference>
<gene>
    <name evidence="2" type="ORF">MELLADRAFT_28958</name>
</gene>
<reference evidence="3" key="1">
    <citation type="journal article" date="2011" name="Proc. Natl. Acad. Sci. U.S.A.">
        <title>Obligate biotrophy features unraveled by the genomic analysis of rust fungi.</title>
        <authorList>
            <person name="Duplessis S."/>
            <person name="Cuomo C.A."/>
            <person name="Lin Y.-C."/>
            <person name="Aerts A."/>
            <person name="Tisserant E."/>
            <person name="Veneault-Fourrey C."/>
            <person name="Joly D.L."/>
            <person name="Hacquard S."/>
            <person name="Amselem J."/>
            <person name="Cantarel B.L."/>
            <person name="Chiu R."/>
            <person name="Coutinho P.M."/>
            <person name="Feau N."/>
            <person name="Field M."/>
            <person name="Frey P."/>
            <person name="Gelhaye E."/>
            <person name="Goldberg J."/>
            <person name="Grabherr M.G."/>
            <person name="Kodira C.D."/>
            <person name="Kohler A."/>
            <person name="Kuees U."/>
            <person name="Lindquist E.A."/>
            <person name="Lucas S.M."/>
            <person name="Mago R."/>
            <person name="Mauceli E."/>
            <person name="Morin E."/>
            <person name="Murat C."/>
            <person name="Pangilinan J.L."/>
            <person name="Park R."/>
            <person name="Pearson M."/>
            <person name="Quesneville H."/>
            <person name="Rouhier N."/>
            <person name="Sakthikumar S."/>
            <person name="Salamov A.A."/>
            <person name="Schmutz J."/>
            <person name="Selles B."/>
            <person name="Shapiro H."/>
            <person name="Tanguay P."/>
            <person name="Tuskan G.A."/>
            <person name="Henrissat B."/>
            <person name="Van de Peer Y."/>
            <person name="Rouze P."/>
            <person name="Ellis J.G."/>
            <person name="Dodds P.N."/>
            <person name="Schein J.E."/>
            <person name="Zhong S."/>
            <person name="Hamelin R.C."/>
            <person name="Grigoriev I.V."/>
            <person name="Szabo L.J."/>
            <person name="Martin F."/>
        </authorList>
    </citation>
    <scope>NUCLEOTIDE SEQUENCE [LARGE SCALE GENOMIC DNA]</scope>
    <source>
        <strain evidence="3">98AG31 / pathotype 3-4-7</strain>
    </source>
</reference>
<dbReference type="GO" id="GO:0005829">
    <property type="term" value="C:cytosol"/>
    <property type="evidence" value="ECO:0007669"/>
    <property type="project" value="TreeGrafter"/>
</dbReference>
<dbReference type="KEGG" id="mlr:MELLADRAFT_28958"/>
<name>F4S2S5_MELLP</name>
<dbReference type="EMBL" id="GL883141">
    <property type="protein sequence ID" value="EGG01076.1"/>
    <property type="molecule type" value="Genomic_DNA"/>
</dbReference>
<dbReference type="FunCoup" id="F4S2S5">
    <property type="interactions" value="230"/>
</dbReference>
<dbReference type="RefSeq" id="XP_007415676.1">
    <property type="nucleotide sequence ID" value="XM_007415614.1"/>
</dbReference>
<dbReference type="GO" id="GO:0005634">
    <property type="term" value="C:nucleus"/>
    <property type="evidence" value="ECO:0007669"/>
    <property type="project" value="TreeGrafter"/>
</dbReference>
<dbReference type="STRING" id="747676.F4S2S5"/>
<dbReference type="SUPFAM" id="SSF52317">
    <property type="entry name" value="Class I glutamine amidotransferase-like"/>
    <property type="match status" value="1"/>
</dbReference>
<dbReference type="InterPro" id="IPR017926">
    <property type="entry name" value="GATASE"/>
</dbReference>
<evidence type="ECO:0000313" key="3">
    <source>
        <dbReference type="Proteomes" id="UP000001072"/>
    </source>
</evidence>
<protein>
    <recommendedName>
        <fullName evidence="1">Glutamine amidotransferase domain-containing protein</fullName>
    </recommendedName>
</protein>
<feature type="non-terminal residue" evidence="2">
    <location>
        <position position="260"/>
    </location>
</feature>
<dbReference type="AlphaFoldDB" id="F4S2S5"/>
<dbReference type="PANTHER" id="PTHR42695">
    <property type="entry name" value="GLUTAMINE AMIDOTRANSFERASE YLR126C-RELATED"/>
    <property type="match status" value="1"/>
</dbReference>